<keyword evidence="2" id="KW-1185">Reference proteome</keyword>
<proteinExistence type="predicted"/>
<name>A0ABT6ZAQ4_9MICO</name>
<dbReference type="Proteomes" id="UP001321481">
    <property type="component" value="Unassembled WGS sequence"/>
</dbReference>
<reference evidence="1 2" key="1">
    <citation type="submission" date="2023-05" db="EMBL/GenBank/DDBJ databases">
        <title>Microbacterium dauci sp.nov., Isolated from Carrot Rhizosphere Soil.</title>
        <authorList>
            <person name="Xiao Z."/>
            <person name="Zheng J."/>
        </authorList>
    </citation>
    <scope>NUCLEOTIDE SEQUENCE [LARGE SCALE GENOMIC DNA]</scope>
    <source>
        <strain evidence="1 2">LX3-4</strain>
    </source>
</reference>
<accession>A0ABT6ZAQ4</accession>
<comment type="caution">
    <text evidence="1">The sequence shown here is derived from an EMBL/GenBank/DDBJ whole genome shotgun (WGS) entry which is preliminary data.</text>
</comment>
<evidence type="ECO:0000313" key="2">
    <source>
        <dbReference type="Proteomes" id="UP001321481"/>
    </source>
</evidence>
<sequence>MLVPPDSSFVADVAGLTFVGRDFDHQPGYYVTGVEGLILGGSTSYEQLASGGRYSDGELDLPNDRTGPRIITLTGFAYGRTMWELGRLLIALSGALAERNDVGPFDWLEFGERFSTLVRRGTNAPARRRGSTGFADFTIRFRAPSQRVYGASRGLIGPASAITLENRGNFHTLPIITITGNMPGGYQLTAAGFEYVVEQALAPGQTHTVDMRDRILLRNGVAQPGAVSKAERIAIPAGHLRTITLDPVSGSGQISAVEFDTYI</sequence>
<organism evidence="1 2">
    <name type="scientific">Microbacterium dauci</name>
    <dbReference type="NCBI Taxonomy" id="3048008"/>
    <lineage>
        <taxon>Bacteria</taxon>
        <taxon>Bacillati</taxon>
        <taxon>Actinomycetota</taxon>
        <taxon>Actinomycetes</taxon>
        <taxon>Micrococcales</taxon>
        <taxon>Microbacteriaceae</taxon>
        <taxon>Microbacterium</taxon>
    </lineage>
</organism>
<dbReference type="RefSeq" id="WP_283714532.1">
    <property type="nucleotide sequence ID" value="NZ_JASJND010000001.1"/>
</dbReference>
<dbReference type="EMBL" id="JASJND010000001">
    <property type="protein sequence ID" value="MDJ1113241.1"/>
    <property type="molecule type" value="Genomic_DNA"/>
</dbReference>
<gene>
    <name evidence="1" type="ORF">QNI14_02105</name>
</gene>
<evidence type="ECO:0008006" key="3">
    <source>
        <dbReference type="Google" id="ProtNLM"/>
    </source>
</evidence>
<protein>
    <recommendedName>
        <fullName evidence="3">Phage tail protein</fullName>
    </recommendedName>
</protein>
<evidence type="ECO:0000313" key="1">
    <source>
        <dbReference type="EMBL" id="MDJ1113241.1"/>
    </source>
</evidence>